<dbReference type="InterPro" id="IPR003664">
    <property type="entry name" value="FA_synthesis"/>
</dbReference>
<evidence type="ECO:0000256" key="4">
    <source>
        <dbReference type="ARBA" id="ARBA00022679"/>
    </source>
</evidence>
<comment type="pathway">
    <text evidence="10">Lipid metabolism; phospholipid metabolism.</text>
</comment>
<dbReference type="GO" id="GO:0005737">
    <property type="term" value="C:cytoplasm"/>
    <property type="evidence" value="ECO:0007669"/>
    <property type="project" value="UniProtKB-SubCell"/>
</dbReference>
<dbReference type="HAMAP" id="MF_00019">
    <property type="entry name" value="PlsX"/>
    <property type="match status" value="1"/>
</dbReference>
<evidence type="ECO:0000313" key="12">
    <source>
        <dbReference type="Proteomes" id="UP000886808"/>
    </source>
</evidence>
<proteinExistence type="inferred from homology"/>
<comment type="caution">
    <text evidence="11">The sequence shown here is derived from an EMBL/GenBank/DDBJ whole genome shotgun (WGS) entry which is preliminary data.</text>
</comment>
<evidence type="ECO:0000256" key="2">
    <source>
        <dbReference type="ARBA" id="ARBA00022490"/>
    </source>
</evidence>
<reference evidence="11" key="1">
    <citation type="journal article" date="2021" name="PeerJ">
        <title>Extensive microbial diversity within the chicken gut microbiome revealed by metagenomics and culture.</title>
        <authorList>
            <person name="Gilroy R."/>
            <person name="Ravi A."/>
            <person name="Getino M."/>
            <person name="Pursley I."/>
            <person name="Horton D.L."/>
            <person name="Alikhan N.F."/>
            <person name="Baker D."/>
            <person name="Gharbi K."/>
            <person name="Hall N."/>
            <person name="Watson M."/>
            <person name="Adriaenssens E.M."/>
            <person name="Foster-Nyarko E."/>
            <person name="Jarju S."/>
            <person name="Secka A."/>
            <person name="Antonio M."/>
            <person name="Oren A."/>
            <person name="Chaudhuri R.R."/>
            <person name="La Ragione R."/>
            <person name="Hildebrand F."/>
            <person name="Pallen M.J."/>
        </authorList>
    </citation>
    <scope>NUCLEOTIDE SEQUENCE</scope>
    <source>
        <strain evidence="11">CHK193-4272</strain>
    </source>
</reference>
<dbReference type="Proteomes" id="UP000886808">
    <property type="component" value="Unassembled WGS sequence"/>
</dbReference>
<dbReference type="EC" id="2.3.1.274" evidence="8 10"/>
<accession>A0A9D1PHK6</accession>
<protein>
    <recommendedName>
        <fullName evidence="8 10">Phosphate acyltransferase</fullName>
        <ecNumber evidence="8 10">2.3.1.274</ecNumber>
    </recommendedName>
    <alternativeName>
        <fullName evidence="10">Acyl-ACP phosphotransacylase</fullName>
    </alternativeName>
    <alternativeName>
        <fullName evidence="10">Acyl-[acyl-carrier-protein]--phosphate acyltransferase</fullName>
    </alternativeName>
    <alternativeName>
        <fullName evidence="10">Phosphate-acyl-ACP acyltransferase</fullName>
    </alternativeName>
</protein>
<evidence type="ECO:0000256" key="8">
    <source>
        <dbReference type="ARBA" id="ARBA00024069"/>
    </source>
</evidence>
<gene>
    <name evidence="10 11" type="primary">plsX</name>
    <name evidence="11" type="ORF">H9746_02415</name>
</gene>
<evidence type="ECO:0000256" key="1">
    <source>
        <dbReference type="ARBA" id="ARBA00001232"/>
    </source>
</evidence>
<dbReference type="AlphaFoldDB" id="A0A9D1PHK6"/>
<dbReference type="GO" id="GO:0006633">
    <property type="term" value="P:fatty acid biosynthetic process"/>
    <property type="evidence" value="ECO:0007669"/>
    <property type="project" value="UniProtKB-UniRule"/>
</dbReference>
<comment type="function">
    <text evidence="10">Catalyzes the reversible formation of acyl-phosphate (acyl-PO(4)) from acyl-[acyl-carrier-protein] (acyl-ACP). This enzyme utilizes acyl-ACP as fatty acyl donor, but not acyl-CoA.</text>
</comment>
<name>A0A9D1PHK6_9FIRM</name>
<reference evidence="11" key="2">
    <citation type="submission" date="2021-04" db="EMBL/GenBank/DDBJ databases">
        <authorList>
            <person name="Gilroy R."/>
        </authorList>
    </citation>
    <scope>NUCLEOTIDE SEQUENCE</scope>
    <source>
        <strain evidence="11">CHK193-4272</strain>
    </source>
</reference>
<organism evidence="11 12">
    <name type="scientific">Candidatus Butyricicoccus avistercoris</name>
    <dbReference type="NCBI Taxonomy" id="2838518"/>
    <lineage>
        <taxon>Bacteria</taxon>
        <taxon>Bacillati</taxon>
        <taxon>Bacillota</taxon>
        <taxon>Clostridia</taxon>
        <taxon>Eubacteriales</taxon>
        <taxon>Butyricicoccaceae</taxon>
        <taxon>Butyricicoccus</taxon>
    </lineage>
</organism>
<dbReference type="GO" id="GO:0008654">
    <property type="term" value="P:phospholipid biosynthetic process"/>
    <property type="evidence" value="ECO:0007669"/>
    <property type="project" value="UniProtKB-KW"/>
</dbReference>
<dbReference type="SUPFAM" id="SSF53659">
    <property type="entry name" value="Isocitrate/Isopropylmalate dehydrogenase-like"/>
    <property type="match status" value="1"/>
</dbReference>
<dbReference type="Pfam" id="PF02504">
    <property type="entry name" value="FA_synthesis"/>
    <property type="match status" value="1"/>
</dbReference>
<evidence type="ECO:0000256" key="9">
    <source>
        <dbReference type="ARBA" id="ARBA00046608"/>
    </source>
</evidence>
<dbReference type="EMBL" id="DXIE01000018">
    <property type="protein sequence ID" value="HIV61689.1"/>
    <property type="molecule type" value="Genomic_DNA"/>
</dbReference>
<dbReference type="PIRSF" id="PIRSF002465">
    <property type="entry name" value="Phsphlp_syn_PlsX"/>
    <property type="match status" value="1"/>
</dbReference>
<comment type="catalytic activity">
    <reaction evidence="1 10">
        <text>a fatty acyl-[ACP] + phosphate = an acyl phosphate + holo-[ACP]</text>
        <dbReference type="Rhea" id="RHEA:42292"/>
        <dbReference type="Rhea" id="RHEA-COMP:9685"/>
        <dbReference type="Rhea" id="RHEA-COMP:14125"/>
        <dbReference type="ChEBI" id="CHEBI:43474"/>
        <dbReference type="ChEBI" id="CHEBI:59918"/>
        <dbReference type="ChEBI" id="CHEBI:64479"/>
        <dbReference type="ChEBI" id="CHEBI:138651"/>
        <dbReference type="EC" id="2.3.1.274"/>
    </reaction>
</comment>
<dbReference type="NCBIfam" id="TIGR00182">
    <property type="entry name" value="plsX"/>
    <property type="match status" value="1"/>
</dbReference>
<keyword evidence="4 10" id="KW-0808">Transferase</keyword>
<dbReference type="Gene3D" id="3.40.718.10">
    <property type="entry name" value="Isopropylmalate Dehydrogenase"/>
    <property type="match status" value="1"/>
</dbReference>
<keyword evidence="11" id="KW-0012">Acyltransferase</keyword>
<dbReference type="InterPro" id="IPR012281">
    <property type="entry name" value="Phospholipid_synth_PlsX-like"/>
</dbReference>
<dbReference type="PANTHER" id="PTHR30100">
    <property type="entry name" value="FATTY ACID/PHOSPHOLIPID SYNTHESIS PROTEIN PLSX"/>
    <property type="match status" value="1"/>
</dbReference>
<dbReference type="PANTHER" id="PTHR30100:SF1">
    <property type="entry name" value="PHOSPHATE ACYLTRANSFERASE"/>
    <property type="match status" value="1"/>
</dbReference>
<comment type="similarity">
    <text evidence="10">Belongs to the PlsX family.</text>
</comment>
<comment type="subcellular location">
    <subcellularLocation>
        <location evidence="10">Cytoplasm</location>
    </subcellularLocation>
    <text evidence="10">Associated with the membrane possibly through PlsY.</text>
</comment>
<sequence length="340" mass="36287">MKIAVDAMGGDNAPLAPVLGAILAVKQYGEDVVLVGQEDKIKAILKENNAENLSGLHIVHAPDIVDMHDDPSTVLRKKPQSSMAVALKLVKDGEADAIVSAGSTGALLSGATLFCKRIKGIRRGAVAPVMPCANGQVMLVDAGANTECTAEYLLQFAFLGSLYAEKIRKIKNPRVGLVNNGTEDSKGDAIRKETYALLKKAHDEGRLNFVGNVEGSDVPLGKCDVAVCDGFSGNVMLKTIEGVAKFMAAEIKKVFTRNMGTKIAYLLCKSGMDEFKEMFNQDVIGGAPFLGIAHPVIKAHGSSNEIAVMNAVRQAIEYTKSGMIEAVEQNIEHMTVNKED</sequence>
<dbReference type="GO" id="GO:0043811">
    <property type="term" value="F:phosphate:acyl-[acyl carrier protein] acyltransferase activity"/>
    <property type="evidence" value="ECO:0007669"/>
    <property type="project" value="UniProtKB-UniRule"/>
</dbReference>
<keyword evidence="2 10" id="KW-0963">Cytoplasm</keyword>
<evidence type="ECO:0000313" key="11">
    <source>
        <dbReference type="EMBL" id="HIV61689.1"/>
    </source>
</evidence>
<keyword evidence="7 10" id="KW-1208">Phospholipid metabolism</keyword>
<evidence type="ECO:0000256" key="10">
    <source>
        <dbReference type="HAMAP-Rule" id="MF_00019"/>
    </source>
</evidence>
<keyword evidence="5 10" id="KW-0443">Lipid metabolism</keyword>
<evidence type="ECO:0000256" key="3">
    <source>
        <dbReference type="ARBA" id="ARBA00022516"/>
    </source>
</evidence>
<evidence type="ECO:0000256" key="7">
    <source>
        <dbReference type="ARBA" id="ARBA00023264"/>
    </source>
</evidence>
<keyword evidence="3 10" id="KW-0444">Lipid biosynthesis</keyword>
<evidence type="ECO:0000256" key="6">
    <source>
        <dbReference type="ARBA" id="ARBA00023209"/>
    </source>
</evidence>
<evidence type="ECO:0000256" key="5">
    <source>
        <dbReference type="ARBA" id="ARBA00023098"/>
    </source>
</evidence>
<comment type="subunit">
    <text evidence="9 10">Homodimer. Probably interacts with PlsY.</text>
</comment>
<keyword evidence="6 10" id="KW-0594">Phospholipid biosynthesis</keyword>